<evidence type="ECO:0000256" key="4">
    <source>
        <dbReference type="ARBA" id="ARBA00022692"/>
    </source>
</evidence>
<gene>
    <name evidence="8" type="ORF">MYCIT1_LOCUS17751</name>
</gene>
<sequence>MRKLWRGDLINIIHQQARPHTQTGMAELPTVNAPPLNSPLQNSSSPRDLEPSEGDWEKIRKWQEERIQRKLQGQYESAVLHLSEVLQNNLTTPSQISSVRVEGAKNTRPSFLKFLIDPLVPPPSPANDLQQALQSAQKIGSVLRRTDIFESVEARLERAESPFASKYDVDLVFAAKERSRSYFKASTEVGVGNSNEGSASVVASLRNVFGGAETFEANLSLGTTTKRAFNATLTAPVTADLNTYAQLQCFSTDRDQTAHASCFEGLRGAKAILRSGFLAGGMHEFAYEGVVRNIGNLKSSASLSMREAAGQTIKSSVSHTFTLDSRNDRIMPTDGMYLKTLHEFAGLGGDASFAKSETHAQISRPVLPGVSVSFAARSGILWGLGKPTYFSDRFELGGPTSIRSFKPNAMGPRDAGDWLGGDTYWSTGISLISHIPTKAHWPLKSHLWVNAGRLDNYDKNRSAVENVKDLVTRPAVSVGLGLVYDYNPIRLELNFGLPVAASQSDGTRRGLQVGMGLEFL</sequence>
<comment type="caution">
    <text evidence="8">The sequence shown here is derived from an EMBL/GenBank/DDBJ whole genome shotgun (WGS) entry which is preliminary data.</text>
</comment>
<protein>
    <recommendedName>
        <fullName evidence="7">Bacterial surface antigen (D15) domain-containing protein</fullName>
    </recommendedName>
</protein>
<dbReference type="Pfam" id="PF01103">
    <property type="entry name" value="Omp85"/>
    <property type="match status" value="1"/>
</dbReference>
<dbReference type="InterPro" id="IPR000184">
    <property type="entry name" value="Bac_surfAg_D15"/>
</dbReference>
<dbReference type="Gene3D" id="2.40.160.50">
    <property type="entry name" value="membrane protein fhac: a member of the omp85/tpsb transporter family"/>
    <property type="match status" value="1"/>
</dbReference>
<dbReference type="GO" id="GO:0045040">
    <property type="term" value="P:protein insertion into mitochondrial outer membrane"/>
    <property type="evidence" value="ECO:0007669"/>
    <property type="project" value="TreeGrafter"/>
</dbReference>
<evidence type="ECO:0000256" key="1">
    <source>
        <dbReference type="ARBA" id="ARBA00004374"/>
    </source>
</evidence>
<organism evidence="8 9">
    <name type="scientific">Mycena citricolor</name>
    <dbReference type="NCBI Taxonomy" id="2018698"/>
    <lineage>
        <taxon>Eukaryota</taxon>
        <taxon>Fungi</taxon>
        <taxon>Dikarya</taxon>
        <taxon>Basidiomycota</taxon>
        <taxon>Agaricomycotina</taxon>
        <taxon>Agaricomycetes</taxon>
        <taxon>Agaricomycetidae</taxon>
        <taxon>Agaricales</taxon>
        <taxon>Marasmiineae</taxon>
        <taxon>Mycenaceae</taxon>
        <taxon>Mycena</taxon>
    </lineage>
</organism>
<keyword evidence="5" id="KW-0472">Membrane</keyword>
<feature type="domain" description="Bacterial surface antigen (D15)" evidence="7">
    <location>
        <begin position="207"/>
        <end position="519"/>
    </location>
</feature>
<dbReference type="AlphaFoldDB" id="A0AAD2Q3J2"/>
<comment type="subcellular location">
    <subcellularLocation>
        <location evidence="1">Mitochondrion outer membrane</location>
        <topology evidence="1">Multi-pass membrane protein</topology>
    </subcellularLocation>
</comment>
<dbReference type="InterPro" id="IPR039910">
    <property type="entry name" value="D15-like"/>
</dbReference>
<evidence type="ECO:0000256" key="6">
    <source>
        <dbReference type="SAM" id="MobiDB-lite"/>
    </source>
</evidence>
<accession>A0AAD2Q3J2</accession>
<evidence type="ECO:0000256" key="3">
    <source>
        <dbReference type="ARBA" id="ARBA00022452"/>
    </source>
</evidence>
<proteinExistence type="inferred from homology"/>
<evidence type="ECO:0000256" key="2">
    <source>
        <dbReference type="ARBA" id="ARBA00010913"/>
    </source>
</evidence>
<comment type="similarity">
    <text evidence="2">Belongs to the SAM50/omp85 family.</text>
</comment>
<feature type="region of interest" description="Disordered" evidence="6">
    <location>
        <begin position="16"/>
        <end position="55"/>
    </location>
</feature>
<keyword evidence="9" id="KW-1185">Reference proteome</keyword>
<dbReference type="EMBL" id="CAVNYO010000181">
    <property type="protein sequence ID" value="CAK5272186.1"/>
    <property type="molecule type" value="Genomic_DNA"/>
</dbReference>
<evidence type="ECO:0000313" key="8">
    <source>
        <dbReference type="EMBL" id="CAK5272186.1"/>
    </source>
</evidence>
<evidence type="ECO:0000313" key="9">
    <source>
        <dbReference type="Proteomes" id="UP001295794"/>
    </source>
</evidence>
<dbReference type="Proteomes" id="UP001295794">
    <property type="component" value="Unassembled WGS sequence"/>
</dbReference>
<dbReference type="GO" id="GO:0005741">
    <property type="term" value="C:mitochondrial outer membrane"/>
    <property type="evidence" value="ECO:0007669"/>
    <property type="project" value="UniProtKB-SubCell"/>
</dbReference>
<dbReference type="PANTHER" id="PTHR12815:SF18">
    <property type="entry name" value="SORTING AND ASSEMBLY MACHINERY COMPONENT 50 HOMOLOG"/>
    <property type="match status" value="1"/>
</dbReference>
<evidence type="ECO:0000259" key="7">
    <source>
        <dbReference type="Pfam" id="PF01103"/>
    </source>
</evidence>
<evidence type="ECO:0000256" key="5">
    <source>
        <dbReference type="ARBA" id="ARBA00023136"/>
    </source>
</evidence>
<keyword evidence="4" id="KW-0812">Transmembrane</keyword>
<keyword evidence="3" id="KW-1134">Transmembrane beta strand</keyword>
<feature type="compositionally biased region" description="Low complexity" evidence="6">
    <location>
        <begin position="34"/>
        <end position="46"/>
    </location>
</feature>
<dbReference type="PANTHER" id="PTHR12815">
    <property type="entry name" value="SORTING AND ASSEMBLY MACHINERY SAMM50 PROTEIN FAMILY MEMBER"/>
    <property type="match status" value="1"/>
</dbReference>
<reference evidence="8" key="1">
    <citation type="submission" date="2023-11" db="EMBL/GenBank/DDBJ databases">
        <authorList>
            <person name="De Vega J J."/>
            <person name="De Vega J J."/>
        </authorList>
    </citation>
    <scope>NUCLEOTIDE SEQUENCE</scope>
</reference>
<name>A0AAD2Q3J2_9AGAR</name>